<dbReference type="AlphaFoldDB" id="A0A660KXM8"/>
<evidence type="ECO:0000256" key="2">
    <source>
        <dbReference type="ARBA" id="ARBA00023002"/>
    </source>
</evidence>
<comment type="caution">
    <text evidence="4">The sequence shown here is derived from an EMBL/GenBank/DDBJ whole genome shotgun (WGS) entry which is preliminary data.</text>
</comment>
<dbReference type="Proteomes" id="UP000278962">
    <property type="component" value="Unassembled WGS sequence"/>
</dbReference>
<reference evidence="4 5" key="1">
    <citation type="submission" date="2018-10" db="EMBL/GenBank/DDBJ databases">
        <title>Genomic Encyclopedia of Archaeal and Bacterial Type Strains, Phase II (KMG-II): from individual species to whole genera.</title>
        <authorList>
            <person name="Goeker M."/>
        </authorList>
    </citation>
    <scope>NUCLEOTIDE SEQUENCE [LARGE SCALE GENOMIC DNA]</scope>
    <source>
        <strain evidence="4 5">DSM 14954</strain>
    </source>
</reference>
<dbReference type="PROSITE" id="PS00070">
    <property type="entry name" value="ALDEHYDE_DEHYDR_CYS"/>
    <property type="match status" value="1"/>
</dbReference>
<dbReference type="InterPro" id="IPR050740">
    <property type="entry name" value="Aldehyde_DH_Superfamily"/>
</dbReference>
<dbReference type="OrthoDB" id="6882680at2"/>
<accession>A0A660KXM8</accession>
<dbReference type="InterPro" id="IPR015590">
    <property type="entry name" value="Aldehyde_DH_dom"/>
</dbReference>
<dbReference type="EMBL" id="RBIL01000002">
    <property type="protein sequence ID" value="RKQ86416.1"/>
    <property type="molecule type" value="Genomic_DNA"/>
</dbReference>
<dbReference type="SUPFAM" id="SSF53720">
    <property type="entry name" value="ALDH-like"/>
    <property type="match status" value="1"/>
</dbReference>
<evidence type="ECO:0000259" key="3">
    <source>
        <dbReference type="Pfam" id="PF00171"/>
    </source>
</evidence>
<dbReference type="Pfam" id="PF00171">
    <property type="entry name" value="Aldedh"/>
    <property type="match status" value="1"/>
</dbReference>
<sequence length="481" mass="51643">MTGMLIAGERTEGAAGEGIDVVDPATEEKIDAVPRGTAADVDAAVEAADKAFADWQKTDAEDRANLLRKAIALIERDRKDLTMSLVHEQGKPVTEAGGEIHHLIHGLNYYADLATKVRGSYQPLPSALSKAYGMVIRRPMGVVAAIVPNNFPLTLLGTKVAPALMAGNTIVVKPAATTPLTTLKIADLLLEAEFPPGVVNVITGKGSEVGDALVTHDKVRRVAFTGSTAVGRHIMGLAAPKLKRMTMELGGSDPVIVAPDANLKAAARGIAIGRFWNCGQMCLGGKRVYVFDEVYDELLEQLTRTVGKYEPGLGWEKAEKPAIRVGPLHTADGRNEILEQLQDAVDGGGEVVLGGDTREGKGYFVNPTIVTNPALDSRVAREETFGPVLPIWRVSDLDEAIRLANDSEYGLGASVWTNDIRTIHRVANEVEAGMKWVNQFHYGYDELPFGGVKQSGYGKEHGQEGLDYYLEDISVVVGGLE</sequence>
<dbReference type="GO" id="GO:0016620">
    <property type="term" value="F:oxidoreductase activity, acting on the aldehyde or oxo group of donors, NAD or NADP as acceptor"/>
    <property type="evidence" value="ECO:0007669"/>
    <property type="project" value="InterPro"/>
</dbReference>
<dbReference type="InterPro" id="IPR016160">
    <property type="entry name" value="Ald_DH_CS_CYS"/>
</dbReference>
<dbReference type="CDD" id="cd07078">
    <property type="entry name" value="ALDH"/>
    <property type="match status" value="1"/>
</dbReference>
<dbReference type="InterPro" id="IPR016163">
    <property type="entry name" value="Ald_DH_C"/>
</dbReference>
<feature type="domain" description="Aldehyde dehydrogenase" evidence="3">
    <location>
        <begin position="17"/>
        <end position="471"/>
    </location>
</feature>
<dbReference type="FunFam" id="3.40.605.10:FF:000007">
    <property type="entry name" value="NAD/NADP-dependent betaine aldehyde dehydrogenase"/>
    <property type="match status" value="1"/>
</dbReference>
<dbReference type="PANTHER" id="PTHR43353">
    <property type="entry name" value="SUCCINATE-SEMIALDEHYDE DEHYDROGENASE, MITOCHONDRIAL"/>
    <property type="match status" value="1"/>
</dbReference>
<evidence type="ECO:0000313" key="5">
    <source>
        <dbReference type="Proteomes" id="UP000278962"/>
    </source>
</evidence>
<dbReference type="RefSeq" id="WP_121254129.1">
    <property type="nucleotide sequence ID" value="NZ_RBIL01000002.1"/>
</dbReference>
<keyword evidence="5" id="KW-1185">Reference proteome</keyword>
<dbReference type="FunFam" id="3.40.309.10:FF:000009">
    <property type="entry name" value="Aldehyde dehydrogenase A"/>
    <property type="match status" value="1"/>
</dbReference>
<dbReference type="Gene3D" id="3.40.309.10">
    <property type="entry name" value="Aldehyde Dehydrogenase, Chain A, domain 2"/>
    <property type="match status" value="1"/>
</dbReference>
<gene>
    <name evidence="4" type="ORF">C8N24_4428</name>
</gene>
<comment type="similarity">
    <text evidence="1">Belongs to the aldehyde dehydrogenase family.</text>
</comment>
<dbReference type="InterPro" id="IPR016162">
    <property type="entry name" value="Ald_DH_N"/>
</dbReference>
<dbReference type="Gene3D" id="3.40.605.10">
    <property type="entry name" value="Aldehyde Dehydrogenase, Chain A, domain 1"/>
    <property type="match status" value="1"/>
</dbReference>
<protein>
    <submittedName>
        <fullName evidence="4">Succinate-semialdehyde dehydrogenase/glutarate-semialdehyde dehydrogenase</fullName>
    </submittedName>
</protein>
<proteinExistence type="inferred from homology"/>
<dbReference type="InterPro" id="IPR016161">
    <property type="entry name" value="Ald_DH/histidinol_DH"/>
</dbReference>
<dbReference type="PANTHER" id="PTHR43353:SF5">
    <property type="entry name" value="SUCCINATE-SEMIALDEHYDE DEHYDROGENASE, MITOCHONDRIAL"/>
    <property type="match status" value="1"/>
</dbReference>
<organism evidence="4 5">
    <name type="scientific">Solirubrobacter pauli</name>
    <dbReference type="NCBI Taxonomy" id="166793"/>
    <lineage>
        <taxon>Bacteria</taxon>
        <taxon>Bacillati</taxon>
        <taxon>Actinomycetota</taxon>
        <taxon>Thermoleophilia</taxon>
        <taxon>Solirubrobacterales</taxon>
        <taxon>Solirubrobacteraceae</taxon>
        <taxon>Solirubrobacter</taxon>
    </lineage>
</organism>
<evidence type="ECO:0000313" key="4">
    <source>
        <dbReference type="EMBL" id="RKQ86416.1"/>
    </source>
</evidence>
<name>A0A660KXM8_9ACTN</name>
<evidence type="ECO:0000256" key="1">
    <source>
        <dbReference type="ARBA" id="ARBA00009986"/>
    </source>
</evidence>
<keyword evidence="2" id="KW-0560">Oxidoreductase</keyword>